<dbReference type="AlphaFoldDB" id="A0A139AX64"/>
<keyword evidence="5 6" id="KW-0472">Membrane</keyword>
<proteinExistence type="predicted"/>
<feature type="transmembrane region" description="Helical" evidence="6">
    <location>
        <begin position="200"/>
        <end position="222"/>
    </location>
</feature>
<comment type="subcellular location">
    <subcellularLocation>
        <location evidence="1">Membrane</location>
        <topology evidence="1">Multi-pass membrane protein</topology>
    </subcellularLocation>
</comment>
<dbReference type="SUPFAM" id="SSF103473">
    <property type="entry name" value="MFS general substrate transporter"/>
    <property type="match status" value="1"/>
</dbReference>
<feature type="transmembrane region" description="Helical" evidence="6">
    <location>
        <begin position="168"/>
        <end position="188"/>
    </location>
</feature>
<evidence type="ECO:0000313" key="9">
    <source>
        <dbReference type="Proteomes" id="UP000070544"/>
    </source>
</evidence>
<organism evidence="8 9">
    <name type="scientific">Gonapodya prolifera (strain JEL478)</name>
    <name type="common">Monoblepharis prolifera</name>
    <dbReference type="NCBI Taxonomy" id="1344416"/>
    <lineage>
        <taxon>Eukaryota</taxon>
        <taxon>Fungi</taxon>
        <taxon>Fungi incertae sedis</taxon>
        <taxon>Chytridiomycota</taxon>
        <taxon>Chytridiomycota incertae sedis</taxon>
        <taxon>Monoblepharidomycetes</taxon>
        <taxon>Monoblepharidales</taxon>
        <taxon>Gonapodyaceae</taxon>
        <taxon>Gonapodya</taxon>
    </lineage>
</organism>
<feature type="transmembrane region" description="Helical" evidence="6">
    <location>
        <begin position="78"/>
        <end position="96"/>
    </location>
</feature>
<name>A0A139AX64_GONPJ</name>
<accession>A0A139AX64</accession>
<keyword evidence="3 6" id="KW-0812">Transmembrane</keyword>
<dbReference type="InterPro" id="IPR011701">
    <property type="entry name" value="MFS"/>
</dbReference>
<evidence type="ECO:0000259" key="7">
    <source>
        <dbReference type="PROSITE" id="PS50850"/>
    </source>
</evidence>
<evidence type="ECO:0000256" key="3">
    <source>
        <dbReference type="ARBA" id="ARBA00022692"/>
    </source>
</evidence>
<dbReference type="Gene3D" id="1.20.1250.20">
    <property type="entry name" value="MFS general substrate transporter like domains"/>
    <property type="match status" value="2"/>
</dbReference>
<dbReference type="InterPro" id="IPR036259">
    <property type="entry name" value="MFS_trans_sf"/>
</dbReference>
<feature type="transmembrane region" description="Helical" evidence="6">
    <location>
        <begin position="307"/>
        <end position="327"/>
    </location>
</feature>
<keyword evidence="2" id="KW-0813">Transport</keyword>
<evidence type="ECO:0000256" key="2">
    <source>
        <dbReference type="ARBA" id="ARBA00022448"/>
    </source>
</evidence>
<feature type="domain" description="Major facilitator superfamily (MFS) profile" evidence="7">
    <location>
        <begin position="34"/>
        <end position="456"/>
    </location>
</feature>
<feature type="transmembrane region" description="Helical" evidence="6">
    <location>
        <begin position="133"/>
        <end position="156"/>
    </location>
</feature>
<dbReference type="GO" id="GO:0022857">
    <property type="term" value="F:transmembrane transporter activity"/>
    <property type="evidence" value="ECO:0007669"/>
    <property type="project" value="InterPro"/>
</dbReference>
<dbReference type="PROSITE" id="PS50850">
    <property type="entry name" value="MFS"/>
    <property type="match status" value="1"/>
</dbReference>
<reference evidence="8 9" key="1">
    <citation type="journal article" date="2015" name="Genome Biol. Evol.">
        <title>Phylogenomic analyses indicate that early fungi evolved digesting cell walls of algal ancestors of land plants.</title>
        <authorList>
            <person name="Chang Y."/>
            <person name="Wang S."/>
            <person name="Sekimoto S."/>
            <person name="Aerts A.L."/>
            <person name="Choi C."/>
            <person name="Clum A."/>
            <person name="LaButti K.M."/>
            <person name="Lindquist E.A."/>
            <person name="Yee Ngan C."/>
            <person name="Ohm R.A."/>
            <person name="Salamov A.A."/>
            <person name="Grigoriev I.V."/>
            <person name="Spatafora J.W."/>
            <person name="Berbee M.L."/>
        </authorList>
    </citation>
    <scope>NUCLEOTIDE SEQUENCE [LARGE SCALE GENOMIC DNA]</scope>
    <source>
        <strain evidence="8 9">JEL478</strain>
    </source>
</reference>
<feature type="transmembrane region" description="Helical" evidence="6">
    <location>
        <begin position="366"/>
        <end position="386"/>
    </location>
</feature>
<dbReference type="Pfam" id="PF07690">
    <property type="entry name" value="MFS_1"/>
    <property type="match status" value="1"/>
</dbReference>
<dbReference type="FunFam" id="1.20.1250.20:FF:000057">
    <property type="entry name" value="MFS general substrate transporter"/>
    <property type="match status" value="1"/>
</dbReference>
<dbReference type="Proteomes" id="UP000070544">
    <property type="component" value="Unassembled WGS sequence"/>
</dbReference>
<evidence type="ECO:0000256" key="4">
    <source>
        <dbReference type="ARBA" id="ARBA00022989"/>
    </source>
</evidence>
<dbReference type="PANTHER" id="PTHR43791:SF36">
    <property type="entry name" value="TRANSPORTER, PUTATIVE (AFU_ORTHOLOGUE AFUA_6G08340)-RELATED"/>
    <property type="match status" value="1"/>
</dbReference>
<feature type="transmembrane region" description="Helical" evidence="6">
    <location>
        <begin position="108"/>
        <end position="127"/>
    </location>
</feature>
<dbReference type="InterPro" id="IPR020846">
    <property type="entry name" value="MFS_dom"/>
</dbReference>
<evidence type="ECO:0000256" key="6">
    <source>
        <dbReference type="SAM" id="Phobius"/>
    </source>
</evidence>
<feature type="transmembrane region" description="Helical" evidence="6">
    <location>
        <begin position="398"/>
        <end position="416"/>
    </location>
</feature>
<feature type="transmembrane region" description="Helical" evidence="6">
    <location>
        <begin position="268"/>
        <end position="287"/>
    </location>
</feature>
<evidence type="ECO:0000256" key="1">
    <source>
        <dbReference type="ARBA" id="ARBA00004141"/>
    </source>
</evidence>
<dbReference type="STRING" id="1344416.A0A139AX64"/>
<sequence>MEPKDAADESDIPQTQGWTEEEERAVIRKLDWRIVSWLGLCYFALNLDRNNLSNATIMNAETPERTLAGELGLVGSQFNWAVSVFYFGYILCEVPSNLMITKVSPSTWIARIMTTWGIAATCLGAVQNFAGLAAVRVIIGAMEGGFAPGTAFYMAFWYKKYELTARWALMYAISAALASFSGLLAYGVANMNGLGNLSGWRWLFILEGLVSVILGIATIWCLPDYPQTCSFLTTREKEIIVGRLPPTGPSVVAKKFEVKEVVESLKDWRLYSLSLSLMLMLTPAYAIATFQPTVIKLMGFVSTQAQLLSIAPALLQAIFVTIINYSSDRYQEKLYHGVGALVCPTLGYFLLATVQPQLSPYGRYGLLFLNCTCNSFVAMCTGFSTITTKGSSRAAFRSAFVLTIGNVGGVIGPQIYQPGDAPYYAHGHLINGALLIAAGICYGAAVVSIIQEGEFVGKKANMTVAERGGLEIEGEKLIDVSKVINTSSV</sequence>
<keyword evidence="9" id="KW-1185">Reference proteome</keyword>
<dbReference type="OrthoDB" id="2962993at2759"/>
<keyword evidence="4 6" id="KW-1133">Transmembrane helix</keyword>
<evidence type="ECO:0000313" key="8">
    <source>
        <dbReference type="EMBL" id="KXS21310.1"/>
    </source>
</evidence>
<evidence type="ECO:0000256" key="5">
    <source>
        <dbReference type="ARBA" id="ARBA00023136"/>
    </source>
</evidence>
<dbReference type="EMBL" id="KQ965733">
    <property type="protein sequence ID" value="KXS21310.1"/>
    <property type="molecule type" value="Genomic_DNA"/>
</dbReference>
<dbReference type="GO" id="GO:0016020">
    <property type="term" value="C:membrane"/>
    <property type="evidence" value="ECO:0007669"/>
    <property type="project" value="UniProtKB-SubCell"/>
</dbReference>
<gene>
    <name evidence="8" type="ORF">M427DRAFT_316071</name>
</gene>
<feature type="transmembrane region" description="Helical" evidence="6">
    <location>
        <begin position="334"/>
        <end position="354"/>
    </location>
</feature>
<dbReference type="PANTHER" id="PTHR43791">
    <property type="entry name" value="PERMEASE-RELATED"/>
    <property type="match status" value="1"/>
</dbReference>
<protein>
    <submittedName>
        <fullName evidence="8">MFS general substrate transporter</fullName>
    </submittedName>
</protein>
<feature type="transmembrane region" description="Helical" evidence="6">
    <location>
        <begin position="428"/>
        <end position="450"/>
    </location>
</feature>